<sequence>MICKVFYRVMDTSRLLLAFLAFGAACTSLWAWMLATTTAPSDG</sequence>
<dbReference type="Proteomes" id="UP000010388">
    <property type="component" value="Chromosome"/>
</dbReference>
<protein>
    <submittedName>
        <fullName evidence="1">Uncharacterized protein</fullName>
    </submittedName>
</protein>
<dbReference type="EMBL" id="CP003495">
    <property type="protein sequence ID" value="AFY28740.1"/>
    <property type="molecule type" value="Genomic_DNA"/>
</dbReference>
<name>K9P6J0_CYAGP</name>
<accession>K9P6J0</accession>
<reference evidence="2" key="1">
    <citation type="journal article" date="2013" name="Proc. Natl. Acad. Sci. U.S.A.">
        <title>Improving the coverage of the cyanobacterial phylum using diversity-driven genome sequencing.</title>
        <authorList>
            <person name="Shih P.M."/>
            <person name="Wu D."/>
            <person name="Latifi A."/>
            <person name="Axen S.D."/>
            <person name="Fewer D.P."/>
            <person name="Talla E."/>
            <person name="Calteau A."/>
            <person name="Cai F."/>
            <person name="Tandeau de Marsac N."/>
            <person name="Rippka R."/>
            <person name="Herdman M."/>
            <person name="Sivonen K."/>
            <person name="Coursin T."/>
            <person name="Laurent T."/>
            <person name="Goodwin L."/>
            <person name="Nolan M."/>
            <person name="Davenport K.W."/>
            <person name="Han C.S."/>
            <person name="Rubin E.M."/>
            <person name="Eisen J.A."/>
            <person name="Woyke T."/>
            <person name="Gugger M."/>
            <person name="Kerfeld C.A."/>
        </authorList>
    </citation>
    <scope>NUCLEOTIDE SEQUENCE [LARGE SCALE GENOMIC DNA]</scope>
    <source>
        <strain evidence="2">ATCC 27147 / PCC 6307</strain>
    </source>
</reference>
<dbReference type="KEGG" id="cgc:Cyagr_1582"/>
<evidence type="ECO:0000313" key="2">
    <source>
        <dbReference type="Proteomes" id="UP000010388"/>
    </source>
</evidence>
<evidence type="ECO:0000313" key="1">
    <source>
        <dbReference type="EMBL" id="AFY28740.1"/>
    </source>
</evidence>
<dbReference type="PROSITE" id="PS51257">
    <property type="entry name" value="PROKAR_LIPOPROTEIN"/>
    <property type="match status" value="1"/>
</dbReference>
<proteinExistence type="predicted"/>
<organism evidence="1 2">
    <name type="scientific">Cyanobium gracile (strain ATCC 27147 / PCC 6307)</name>
    <dbReference type="NCBI Taxonomy" id="292564"/>
    <lineage>
        <taxon>Bacteria</taxon>
        <taxon>Bacillati</taxon>
        <taxon>Cyanobacteriota</taxon>
        <taxon>Cyanophyceae</taxon>
        <taxon>Synechococcales</taxon>
        <taxon>Prochlorococcaceae</taxon>
        <taxon>Cyanobium</taxon>
    </lineage>
</organism>
<dbReference type="AlphaFoldDB" id="K9P6J0"/>
<dbReference type="HOGENOM" id="CLU_3232494_0_0_3"/>
<dbReference type="STRING" id="292564.Cyagr_1582"/>
<gene>
    <name evidence="1" type="ordered locus">Cyagr_1582</name>
</gene>